<accession>A0A095SWJ4</accession>
<dbReference type="AlphaFoldDB" id="A0A095SWJ4"/>
<dbReference type="STRING" id="1453498.LG45_05240"/>
<dbReference type="GO" id="GO:0005829">
    <property type="term" value="C:cytosol"/>
    <property type="evidence" value="ECO:0007669"/>
    <property type="project" value="TreeGrafter"/>
</dbReference>
<gene>
    <name evidence="1" type="ORF">LG45_05240</name>
</gene>
<dbReference type="Gene3D" id="1.10.10.10">
    <property type="entry name" value="Winged helix-like DNA-binding domain superfamily/Winged helix DNA-binding domain"/>
    <property type="match status" value="1"/>
</dbReference>
<protein>
    <submittedName>
        <fullName evidence="1">Rrf2 family transcriptional regulator</fullName>
    </submittedName>
</protein>
<dbReference type="GO" id="GO:0003700">
    <property type="term" value="F:DNA-binding transcription factor activity"/>
    <property type="evidence" value="ECO:0007669"/>
    <property type="project" value="TreeGrafter"/>
</dbReference>
<dbReference type="RefSeq" id="WP_035124989.1">
    <property type="nucleotide sequence ID" value="NZ_JRHH01000002.1"/>
</dbReference>
<dbReference type="eggNOG" id="COG1959">
    <property type="taxonomic scope" value="Bacteria"/>
</dbReference>
<sequence>MFSKSCEYGIRATIFIASLCYNDTKVGIKEIAQEIDSPMAFTAKILQVLVKNDIIKSSKGVRGGFMVLKEDLKRITLSQIVVAIDGDSVFLRCGLGLSNCSEDHPCPVHEKFKFVKQDLAFMLENTTLEEVSIGIKKGTTFLKY</sequence>
<dbReference type="PANTHER" id="PTHR33221:SF2">
    <property type="entry name" value="TRANSCRIPTIONAL REGULATOR"/>
    <property type="match status" value="1"/>
</dbReference>
<dbReference type="SUPFAM" id="SSF46785">
    <property type="entry name" value="Winged helix' DNA-binding domain"/>
    <property type="match status" value="1"/>
</dbReference>
<comment type="caution">
    <text evidence="1">The sequence shown here is derived from an EMBL/GenBank/DDBJ whole genome shotgun (WGS) entry which is preliminary data.</text>
</comment>
<dbReference type="InterPro" id="IPR036388">
    <property type="entry name" value="WH-like_DNA-bd_sf"/>
</dbReference>
<dbReference type="Proteomes" id="UP000029554">
    <property type="component" value="Unassembled WGS sequence"/>
</dbReference>
<dbReference type="PROSITE" id="PS51197">
    <property type="entry name" value="HTH_RRF2_2"/>
    <property type="match status" value="1"/>
</dbReference>
<name>A0A095SWJ4_9FLAO</name>
<dbReference type="EMBL" id="JRHH01000002">
    <property type="protein sequence ID" value="KGD69036.1"/>
    <property type="molecule type" value="Genomic_DNA"/>
</dbReference>
<dbReference type="NCBIfam" id="TIGR00738">
    <property type="entry name" value="rrf2_super"/>
    <property type="match status" value="1"/>
</dbReference>
<organism evidence="1 2">
    <name type="scientific">Flavobacterium aquatile LMG 4008 = ATCC 11947</name>
    <dbReference type="NCBI Taxonomy" id="1453498"/>
    <lineage>
        <taxon>Bacteria</taxon>
        <taxon>Pseudomonadati</taxon>
        <taxon>Bacteroidota</taxon>
        <taxon>Flavobacteriia</taxon>
        <taxon>Flavobacteriales</taxon>
        <taxon>Flavobacteriaceae</taxon>
        <taxon>Flavobacterium</taxon>
    </lineage>
</organism>
<dbReference type="Pfam" id="PF02082">
    <property type="entry name" value="Rrf2"/>
    <property type="match status" value="1"/>
</dbReference>
<evidence type="ECO:0000313" key="2">
    <source>
        <dbReference type="Proteomes" id="UP000029554"/>
    </source>
</evidence>
<dbReference type="InterPro" id="IPR000944">
    <property type="entry name" value="Tscrpt_reg_Rrf2"/>
</dbReference>
<dbReference type="OrthoDB" id="9808360at2"/>
<dbReference type="PANTHER" id="PTHR33221">
    <property type="entry name" value="WINGED HELIX-TURN-HELIX TRANSCRIPTIONAL REGULATOR, RRF2 FAMILY"/>
    <property type="match status" value="1"/>
</dbReference>
<reference evidence="1 2" key="1">
    <citation type="submission" date="2014-09" db="EMBL/GenBank/DDBJ databases">
        <title>Whole Genome Shotgun of Flavobacterium aquatile LMG 4008.</title>
        <authorList>
            <person name="Gale A.N."/>
            <person name="Pipes S.E."/>
            <person name="Newman J.D."/>
        </authorList>
    </citation>
    <scope>NUCLEOTIDE SEQUENCE [LARGE SCALE GENOMIC DNA]</scope>
    <source>
        <strain evidence="1 2">LMG 4008</strain>
    </source>
</reference>
<proteinExistence type="predicted"/>
<evidence type="ECO:0000313" key="1">
    <source>
        <dbReference type="EMBL" id="KGD69036.1"/>
    </source>
</evidence>
<keyword evidence="2" id="KW-1185">Reference proteome</keyword>
<dbReference type="InterPro" id="IPR036390">
    <property type="entry name" value="WH_DNA-bd_sf"/>
</dbReference>